<dbReference type="OrthoDB" id="283927at2759"/>
<sequence length="359" mass="43180">MKQNKDAKITNQRSKSESNQNGLKKLKQPNYDFHKTRKDGVKKDILYHIEKWNQYQENSKEIKNFYKDLEQDHSFIQWIFPNFFSSMFNSDSYRLTIEERNQMIEDEDIMRFYISNYKMFLRFLGIKWNNEKLELENKNQFNLCLQINTHNQLRLRRVLASLSVLGQRNLAIQLLDFLYKESNKLYGTQYFLYDLVQEEQQKYQIDFQSQQGYQDLQQIKQEEKIEKINIDQLAMKSKKIQDPPIKLQDDKQEIGGGHSIKEIQQKQGFNKVEKQQQKGLEEKKLEDKIKSNFKNQNPLANKQFLVQKKPNYDHGKYDRAQLLFNFDEVKNNYVQGDLLDKTWVTINLLSNKKVDIQQQ</sequence>
<dbReference type="EMBL" id="CAJJDO010000027">
    <property type="protein sequence ID" value="CAD8155510.1"/>
    <property type="molecule type" value="Genomic_DNA"/>
</dbReference>
<evidence type="ECO:0000313" key="5">
    <source>
        <dbReference type="EMBL" id="CAD8155510.1"/>
    </source>
</evidence>
<evidence type="ECO:0000256" key="2">
    <source>
        <dbReference type="SAM" id="MobiDB-lite"/>
    </source>
</evidence>
<organism evidence="5 6">
    <name type="scientific">Paramecium pentaurelia</name>
    <dbReference type="NCBI Taxonomy" id="43138"/>
    <lineage>
        <taxon>Eukaryota</taxon>
        <taxon>Sar</taxon>
        <taxon>Alveolata</taxon>
        <taxon>Ciliophora</taxon>
        <taxon>Intramacronucleata</taxon>
        <taxon>Oligohymenophorea</taxon>
        <taxon>Peniculida</taxon>
        <taxon>Parameciidae</taxon>
        <taxon>Paramecium</taxon>
    </lineage>
</organism>
<dbReference type="InterPro" id="IPR006757">
    <property type="entry name" value="OGF_rcpt"/>
</dbReference>
<dbReference type="Pfam" id="PF04664">
    <property type="entry name" value="OGFr_N"/>
    <property type="match status" value="1"/>
</dbReference>
<evidence type="ECO:0000259" key="3">
    <source>
        <dbReference type="Pfam" id="PF04664"/>
    </source>
</evidence>
<dbReference type="PANTHER" id="PTHR14015:SF2">
    <property type="entry name" value="OPIOID GROWTH FACTOR RECEPTOR (OGFR) CONSERVED DOMAIN-CONTAINING PROTEIN"/>
    <property type="match status" value="1"/>
</dbReference>
<feature type="domain" description="Opioid growth factor receptor (OGFr) conserved" evidence="3">
    <location>
        <begin position="55"/>
        <end position="182"/>
    </location>
</feature>
<proteinExistence type="inferred from homology"/>
<dbReference type="EMBL" id="CAJJDO010000027">
    <property type="protein sequence ID" value="CAD8155508.1"/>
    <property type="molecule type" value="Genomic_DNA"/>
</dbReference>
<feature type="compositionally biased region" description="Polar residues" evidence="2">
    <location>
        <begin position="9"/>
        <end position="22"/>
    </location>
</feature>
<reference evidence="5" key="1">
    <citation type="submission" date="2021-01" db="EMBL/GenBank/DDBJ databases">
        <authorList>
            <consortium name="Genoscope - CEA"/>
            <person name="William W."/>
        </authorList>
    </citation>
    <scope>NUCLEOTIDE SEQUENCE</scope>
</reference>
<evidence type="ECO:0000313" key="6">
    <source>
        <dbReference type="Proteomes" id="UP000689195"/>
    </source>
</evidence>
<dbReference type="InterPro" id="IPR039574">
    <property type="entry name" value="OGFr"/>
</dbReference>
<keyword evidence="6" id="KW-1185">Reference proteome</keyword>
<comment type="similarity">
    <text evidence="1">Belongs to the opioid growth factor receptor family.</text>
</comment>
<dbReference type="AlphaFoldDB" id="A0A8S1TT97"/>
<accession>A0A8S1TT97</accession>
<evidence type="ECO:0000313" key="4">
    <source>
        <dbReference type="EMBL" id="CAD8155508.1"/>
    </source>
</evidence>
<dbReference type="GO" id="GO:0016020">
    <property type="term" value="C:membrane"/>
    <property type="evidence" value="ECO:0007669"/>
    <property type="project" value="InterPro"/>
</dbReference>
<gene>
    <name evidence="4" type="ORF">PPENT_87.1.T0270127</name>
    <name evidence="5" type="ORF">PPENT_87.1.T0270128</name>
</gene>
<feature type="region of interest" description="Disordered" evidence="2">
    <location>
        <begin position="1"/>
        <end position="29"/>
    </location>
</feature>
<comment type="caution">
    <text evidence="5">The sequence shown here is derived from an EMBL/GenBank/DDBJ whole genome shotgun (WGS) entry which is preliminary data.</text>
</comment>
<evidence type="ECO:0000256" key="1">
    <source>
        <dbReference type="ARBA" id="ARBA00010365"/>
    </source>
</evidence>
<name>A0A8S1TT97_9CILI</name>
<dbReference type="Proteomes" id="UP000689195">
    <property type="component" value="Unassembled WGS sequence"/>
</dbReference>
<protein>
    <recommendedName>
        <fullName evidence="3">Opioid growth factor receptor (OGFr) conserved domain-containing protein</fullName>
    </recommendedName>
</protein>
<dbReference type="GO" id="GO:0140625">
    <property type="term" value="F:opioid growth factor receptor activity"/>
    <property type="evidence" value="ECO:0007669"/>
    <property type="project" value="InterPro"/>
</dbReference>
<dbReference type="PANTHER" id="PTHR14015">
    <property type="entry name" value="OPIOID GROWTH FACTOR RECEPTOR OGFR ZETA-TYPE OPIOID RECEPTOR"/>
    <property type="match status" value="1"/>
</dbReference>